<dbReference type="EMBL" id="BGPR01001764">
    <property type="protein sequence ID" value="GBM61361.1"/>
    <property type="molecule type" value="Genomic_DNA"/>
</dbReference>
<dbReference type="InterPro" id="IPR001753">
    <property type="entry name" value="Enoyl-CoA_hydra/iso"/>
</dbReference>
<dbReference type="PANTHER" id="PTHR43684">
    <property type="match status" value="1"/>
</dbReference>
<feature type="region of interest" description="Disordered" evidence="1">
    <location>
        <begin position="66"/>
        <end position="97"/>
    </location>
</feature>
<protein>
    <submittedName>
        <fullName evidence="2">Chromodomain Y-like protein 2</fullName>
    </submittedName>
</protein>
<comment type="caution">
    <text evidence="2">The sequence shown here is derived from an EMBL/GenBank/DDBJ whole genome shotgun (WGS) entry which is preliminary data.</text>
</comment>
<dbReference type="Gene3D" id="3.90.226.10">
    <property type="entry name" value="2-enoyl-CoA Hydratase, Chain A, domain 1"/>
    <property type="match status" value="1"/>
</dbReference>
<dbReference type="AlphaFoldDB" id="A0A4Y2H869"/>
<feature type="compositionally biased region" description="Polar residues" evidence="1">
    <location>
        <begin position="311"/>
        <end position="329"/>
    </location>
</feature>
<accession>A0A4Y2H869</accession>
<feature type="compositionally biased region" description="Low complexity" evidence="1">
    <location>
        <begin position="275"/>
        <end position="286"/>
    </location>
</feature>
<dbReference type="OrthoDB" id="409763at2759"/>
<dbReference type="Proteomes" id="UP000499080">
    <property type="component" value="Unassembled WGS sequence"/>
</dbReference>
<evidence type="ECO:0000313" key="2">
    <source>
        <dbReference type="EMBL" id="GBM61361.1"/>
    </source>
</evidence>
<organism evidence="2 3">
    <name type="scientific">Araneus ventricosus</name>
    <name type="common">Orbweaver spider</name>
    <name type="synonym">Epeira ventricosa</name>
    <dbReference type="NCBI Taxonomy" id="182803"/>
    <lineage>
        <taxon>Eukaryota</taxon>
        <taxon>Metazoa</taxon>
        <taxon>Ecdysozoa</taxon>
        <taxon>Arthropoda</taxon>
        <taxon>Chelicerata</taxon>
        <taxon>Arachnida</taxon>
        <taxon>Araneae</taxon>
        <taxon>Araneomorphae</taxon>
        <taxon>Entelegynae</taxon>
        <taxon>Araneoidea</taxon>
        <taxon>Araneidae</taxon>
        <taxon>Araneus</taxon>
    </lineage>
</organism>
<dbReference type="SUPFAM" id="SSF52096">
    <property type="entry name" value="ClpP/crotonase"/>
    <property type="match status" value="1"/>
</dbReference>
<feature type="compositionally biased region" description="Low complexity" evidence="1">
    <location>
        <begin position="80"/>
        <end position="92"/>
    </location>
</feature>
<gene>
    <name evidence="2" type="primary">Cdyl2</name>
    <name evidence="2" type="ORF">AVEN_112244_1</name>
</gene>
<feature type="compositionally biased region" description="Basic and acidic residues" evidence="1">
    <location>
        <begin position="394"/>
        <end position="410"/>
    </location>
</feature>
<feature type="region of interest" description="Disordered" evidence="1">
    <location>
        <begin position="270"/>
        <end position="411"/>
    </location>
</feature>
<keyword evidence="3" id="KW-1185">Reference proteome</keyword>
<proteinExistence type="predicted"/>
<name>A0A4Y2H869_ARAVE</name>
<evidence type="ECO:0000256" key="1">
    <source>
        <dbReference type="SAM" id="MobiDB-lite"/>
    </source>
</evidence>
<feature type="compositionally biased region" description="Basic residues" evidence="1">
    <location>
        <begin position="341"/>
        <end position="350"/>
    </location>
</feature>
<feature type="compositionally biased region" description="Low complexity" evidence="1">
    <location>
        <begin position="296"/>
        <end position="310"/>
    </location>
</feature>
<dbReference type="InterPro" id="IPR051053">
    <property type="entry name" value="ECH/Chromodomain_protein"/>
</dbReference>
<sequence length="1081" mass="119211">MDKRAQDLTKMHGSTSLPLGHEILAEQPQWTRCNSFSSCSNDSSVFCSGRPSQNSIFQADKHLISDGQHSSHLSKRNRNSSGSSVSSTVSSASDRDTKNTSVIITSTSLPQVVKTEIRSESLSRLSCPEINPNSFNLQHEALLSCSGSPNSVLPFRHNLRRNIRKKTCSCDCTTTCTTLVVRRYKEKNLEEETVISSTKVQTCVQNNATQAIHNVSFEKSFSSEKTENNRKRRSEVEKLYDSLHEIKWAKNFSPDNILRQLNIRQAASCSLFGRPSPNKSSSTFSKPSKKQKLDSDQSSSPSNDQSTDLSNVHSTSPSNDQSTDLSNVHSTTPKTSSEKKKSNRIIKNHVRTNLTLRSHSKIAASKNVDSSPVSTDASKQSPSKGLKTSDVLESEEKVKSSSPVKSEHNSIKNCVGSLESSSIKHENCVEKSENEESSLFTKAESSSLPINYLLNLKGNSDIEIDCPNIVSEYPSAFYDIAEEGIRTIDACFREVGAEVVVSTCYEKDNDLPRLTAVRDNVLDKCSPIDDGPPVLEPCVSLQDRVSLQNIECKVASDFPVSDKSDAALKYLYEKNIHRSPKREKIIFTRNSLQDSPVIDEDQNQEQSINVLKKLRTNSVSRHVDNSLVKDACKKISNKYLKLLRSKSRVLSVEKPSKLTKIEESSSILPINRTIDPTVIENKPLCQDNSIASHSSAISRFPFDSKELSFRTAGENAQTTTILQTSNKRVSYSNSNFPERIAFNQSTSNSFMYSNDKESFSHVSTSTKNLANQSVIVEESSTNFLHVQHTPLPPVISTTYVPIKNAIKEKKTLKAEVPRPPAASFTCHYQTIKVNRQNSYTQVQLKLNRGCSIFLTVETLTEMKDVLHRTSQDANCHILILNGIGDSFCLGLDLLPLLGPQKIKASTEIAVAVKEFIEELSSFKKPFVAVANGSAFGLGMTILNHADICIASDTAKFCLPQTSLGYFPEGGATLTLPQAVGSTMAMDLILRGRTITAHEAKSIGLVSEVMEAKYLPYDLVTRVKLLAENSQTRFTISIGIMTGATSKNTLLNECCNATPFVGGIEEISALILVDDLRNAAYL</sequence>
<reference evidence="2 3" key="1">
    <citation type="journal article" date="2019" name="Sci. Rep.">
        <title>Orb-weaving spider Araneus ventricosus genome elucidates the spidroin gene catalogue.</title>
        <authorList>
            <person name="Kono N."/>
            <person name="Nakamura H."/>
            <person name="Ohtoshi R."/>
            <person name="Moran D.A.P."/>
            <person name="Shinohara A."/>
            <person name="Yoshida Y."/>
            <person name="Fujiwara M."/>
            <person name="Mori M."/>
            <person name="Tomita M."/>
            <person name="Arakawa K."/>
        </authorList>
    </citation>
    <scope>NUCLEOTIDE SEQUENCE [LARGE SCALE GENOMIC DNA]</scope>
</reference>
<dbReference type="PANTHER" id="PTHR43684:SF11">
    <property type="entry name" value="CHROMO DOMAIN-CONTAINING PROTEIN"/>
    <property type="match status" value="1"/>
</dbReference>
<dbReference type="InterPro" id="IPR029045">
    <property type="entry name" value="ClpP/crotonase-like_dom_sf"/>
</dbReference>
<evidence type="ECO:0000313" key="3">
    <source>
        <dbReference type="Proteomes" id="UP000499080"/>
    </source>
</evidence>
<dbReference type="Pfam" id="PF00378">
    <property type="entry name" value="ECH_1"/>
    <property type="match status" value="1"/>
</dbReference>
<dbReference type="CDD" id="cd06558">
    <property type="entry name" value="crotonase-like"/>
    <property type="match status" value="1"/>
</dbReference>
<feature type="compositionally biased region" description="Polar residues" evidence="1">
    <location>
        <begin position="367"/>
        <end position="383"/>
    </location>
</feature>